<dbReference type="GO" id="GO:0003677">
    <property type="term" value="F:DNA binding"/>
    <property type="evidence" value="ECO:0007669"/>
    <property type="project" value="UniProtKB-UniRule"/>
</dbReference>
<evidence type="ECO:0000256" key="2">
    <source>
        <dbReference type="ARBA" id="ARBA00006657"/>
    </source>
</evidence>
<keyword evidence="5 10" id="KW-0159">Chromosome partition</keyword>
<feature type="active site" evidence="10">
    <location>
        <position position="262"/>
    </location>
</feature>
<dbReference type="InterPro" id="IPR004107">
    <property type="entry name" value="Integrase_SAM-like_N"/>
</dbReference>
<reference evidence="15 16" key="1">
    <citation type="submission" date="2020-08" db="EMBL/GenBank/DDBJ databases">
        <title>Paraeoetvoesia sp. YC-7-48 draft genome sequence.</title>
        <authorList>
            <person name="Yao L."/>
        </authorList>
    </citation>
    <scope>NUCLEOTIDE SEQUENCE [LARGE SCALE GENOMIC DNA]</scope>
    <source>
        <strain evidence="16">YC-7-48</strain>
    </source>
</reference>
<evidence type="ECO:0000256" key="9">
    <source>
        <dbReference type="ARBA" id="ARBA00023306"/>
    </source>
</evidence>
<comment type="caution">
    <text evidence="15">The sequence shown here is derived from an EMBL/GenBank/DDBJ whole genome shotgun (WGS) entry which is preliminary data.</text>
</comment>
<dbReference type="GO" id="GO:0007059">
    <property type="term" value="P:chromosome segregation"/>
    <property type="evidence" value="ECO:0007669"/>
    <property type="project" value="UniProtKB-UniRule"/>
</dbReference>
<keyword evidence="16" id="KW-1185">Reference proteome</keyword>
<dbReference type="InterPro" id="IPR013762">
    <property type="entry name" value="Integrase-like_cat_sf"/>
</dbReference>
<dbReference type="GO" id="GO:0051301">
    <property type="term" value="P:cell division"/>
    <property type="evidence" value="ECO:0007669"/>
    <property type="project" value="UniProtKB-UniRule"/>
</dbReference>
<dbReference type="RefSeq" id="WP_185778685.1">
    <property type="nucleotide sequence ID" value="NZ_JACJUU010000002.1"/>
</dbReference>
<feature type="domain" description="Tyr recombinase" evidence="13">
    <location>
        <begin position="105"/>
        <end position="307"/>
    </location>
</feature>
<keyword evidence="4 10" id="KW-0132">Cell division</keyword>
<feature type="active site" description="O-(3'-phospho-DNA)-tyrosine intermediate" evidence="10">
    <location>
        <position position="294"/>
    </location>
</feature>
<evidence type="ECO:0000313" key="16">
    <source>
        <dbReference type="Proteomes" id="UP000545386"/>
    </source>
</evidence>
<dbReference type="InterPro" id="IPR011010">
    <property type="entry name" value="DNA_brk_join_enz"/>
</dbReference>
<keyword evidence="8 10" id="KW-0233">DNA recombination</keyword>
<dbReference type="InterPro" id="IPR011931">
    <property type="entry name" value="Recomb_XerC"/>
</dbReference>
<keyword evidence="7 10" id="KW-0238">DNA-binding</keyword>
<feature type="active site" evidence="10">
    <location>
        <position position="148"/>
    </location>
</feature>
<proteinExistence type="inferred from homology"/>
<keyword evidence="9 10" id="KW-0131">Cell cycle</keyword>
<evidence type="ECO:0000256" key="6">
    <source>
        <dbReference type="ARBA" id="ARBA00022908"/>
    </source>
</evidence>
<dbReference type="SUPFAM" id="SSF56349">
    <property type="entry name" value="DNA breaking-rejoining enzymes"/>
    <property type="match status" value="1"/>
</dbReference>
<accession>A0A842HMR8</accession>
<comment type="subunit">
    <text evidence="10">Forms a cyclic heterotetrameric complex composed of two molecules of XerC and two molecules of XerD.</text>
</comment>
<dbReference type="GO" id="GO:0006313">
    <property type="term" value="P:DNA transposition"/>
    <property type="evidence" value="ECO:0007669"/>
    <property type="project" value="UniProtKB-UniRule"/>
</dbReference>
<comment type="subcellular location">
    <subcellularLocation>
        <location evidence="1 10">Cytoplasm</location>
    </subcellularLocation>
</comment>
<dbReference type="InterPro" id="IPR044068">
    <property type="entry name" value="CB"/>
</dbReference>
<keyword evidence="3 10" id="KW-0963">Cytoplasm</keyword>
<dbReference type="InterPro" id="IPR002104">
    <property type="entry name" value="Integrase_catalytic"/>
</dbReference>
<evidence type="ECO:0000256" key="10">
    <source>
        <dbReference type="HAMAP-Rule" id="MF_01808"/>
    </source>
</evidence>
<dbReference type="Gene3D" id="1.10.150.130">
    <property type="match status" value="1"/>
</dbReference>
<dbReference type="PANTHER" id="PTHR30349">
    <property type="entry name" value="PHAGE INTEGRASE-RELATED"/>
    <property type="match status" value="1"/>
</dbReference>
<dbReference type="InterPro" id="IPR010998">
    <property type="entry name" value="Integrase_recombinase_N"/>
</dbReference>
<evidence type="ECO:0000259" key="14">
    <source>
        <dbReference type="PROSITE" id="PS51900"/>
    </source>
</evidence>
<evidence type="ECO:0000256" key="8">
    <source>
        <dbReference type="ARBA" id="ARBA00023172"/>
    </source>
</evidence>
<gene>
    <name evidence="10 15" type="primary">xerC</name>
    <name evidence="15" type="ORF">GTU67_02940</name>
</gene>
<protein>
    <recommendedName>
        <fullName evidence="10 11">Tyrosine recombinase XerC</fullName>
    </recommendedName>
</protein>
<dbReference type="InterPro" id="IPR050090">
    <property type="entry name" value="Tyrosine_recombinase_XerCD"/>
</dbReference>
<dbReference type="Pfam" id="PF02899">
    <property type="entry name" value="Phage_int_SAM_1"/>
    <property type="match status" value="1"/>
</dbReference>
<dbReference type="GO" id="GO:0009037">
    <property type="term" value="F:tyrosine-based site-specific recombinase activity"/>
    <property type="evidence" value="ECO:0007669"/>
    <property type="project" value="UniProtKB-UniRule"/>
</dbReference>
<dbReference type="InterPro" id="IPR023009">
    <property type="entry name" value="Tyrosine_recombinase_XerC/XerD"/>
</dbReference>
<feature type="active site" evidence="10">
    <location>
        <position position="259"/>
    </location>
</feature>
<dbReference type="Pfam" id="PF00589">
    <property type="entry name" value="Phage_integrase"/>
    <property type="match status" value="1"/>
</dbReference>
<dbReference type="NCBIfam" id="TIGR02224">
    <property type="entry name" value="recomb_XerC"/>
    <property type="match status" value="1"/>
</dbReference>
<dbReference type="PANTHER" id="PTHR30349:SF81">
    <property type="entry name" value="TYROSINE RECOMBINASE XERC"/>
    <property type="match status" value="1"/>
</dbReference>
<sequence length="341" mass="37909">MSTAEPVNRWLQYLASERRYSAHTISGYRQDLFLLQNLYPDTPLNQLSNGQLRQAVARLHSEGHKPRSLARALAAWRGFYQWWAPQIGLAHNPATDIRAPKIPRSLPKALSVEQTQVLLDRPNLPAPHTPIECRDQAMFEVLYSAGLRLSELTSLDTHYVHTTQYTSGSWLQLADAEVVVTGKGGKTRHAPLGRQAIAALERWLALRADMLKPQTGLTPGDRAALFLGERGKRISGRVVQLQLNKLAQLAGLPVNVHPHSLRHSFASHLLQSAQDLRAVQELLGHANIATTQIYTRLDFQHLAKVYDQAHPRASRRHNNTSGTSAAEVTASAKKSTDPRST</sequence>
<evidence type="ECO:0000256" key="5">
    <source>
        <dbReference type="ARBA" id="ARBA00022829"/>
    </source>
</evidence>
<dbReference type="Gene3D" id="1.10.443.10">
    <property type="entry name" value="Intergrase catalytic core"/>
    <property type="match status" value="1"/>
</dbReference>
<feature type="active site" evidence="10">
    <location>
        <position position="183"/>
    </location>
</feature>
<dbReference type="HAMAP" id="MF_01808">
    <property type="entry name" value="Recomb_XerC_XerD"/>
    <property type="match status" value="1"/>
</dbReference>
<name>A0A842HMR8_9BURK</name>
<comment type="function">
    <text evidence="10">Site-specific tyrosine recombinase, which acts by catalyzing the cutting and rejoining of the recombining DNA molecules. The XerC-XerD complex is essential to convert dimers of the bacterial chromosome into monomers to permit their segregation at cell division. It also contributes to the segregational stability of plasmids.</text>
</comment>
<dbReference type="PROSITE" id="PS51900">
    <property type="entry name" value="CB"/>
    <property type="match status" value="1"/>
</dbReference>
<comment type="similarity">
    <text evidence="2 10">Belongs to the 'phage' integrase family. XerC subfamily.</text>
</comment>
<evidence type="ECO:0000256" key="4">
    <source>
        <dbReference type="ARBA" id="ARBA00022618"/>
    </source>
</evidence>
<evidence type="ECO:0000256" key="11">
    <source>
        <dbReference type="NCBIfam" id="TIGR02224"/>
    </source>
</evidence>
<dbReference type="GO" id="GO:0005737">
    <property type="term" value="C:cytoplasm"/>
    <property type="evidence" value="ECO:0007669"/>
    <property type="project" value="UniProtKB-SubCell"/>
</dbReference>
<feature type="region of interest" description="Disordered" evidence="12">
    <location>
        <begin position="309"/>
        <end position="341"/>
    </location>
</feature>
<keyword evidence="6 10" id="KW-0229">DNA integration</keyword>
<evidence type="ECO:0000259" key="13">
    <source>
        <dbReference type="PROSITE" id="PS51898"/>
    </source>
</evidence>
<evidence type="ECO:0000256" key="3">
    <source>
        <dbReference type="ARBA" id="ARBA00022490"/>
    </source>
</evidence>
<dbReference type="Proteomes" id="UP000545386">
    <property type="component" value="Unassembled WGS sequence"/>
</dbReference>
<feature type="active site" evidence="10">
    <location>
        <position position="285"/>
    </location>
</feature>
<dbReference type="CDD" id="cd00798">
    <property type="entry name" value="INT_XerDC_C"/>
    <property type="match status" value="1"/>
</dbReference>
<evidence type="ECO:0000256" key="12">
    <source>
        <dbReference type="SAM" id="MobiDB-lite"/>
    </source>
</evidence>
<dbReference type="AlphaFoldDB" id="A0A842HMR8"/>
<evidence type="ECO:0000313" key="15">
    <source>
        <dbReference type="EMBL" id="MBC2768868.1"/>
    </source>
</evidence>
<evidence type="ECO:0000256" key="7">
    <source>
        <dbReference type="ARBA" id="ARBA00023125"/>
    </source>
</evidence>
<feature type="domain" description="Core-binding (CB)" evidence="14">
    <location>
        <begin position="1"/>
        <end position="84"/>
    </location>
</feature>
<dbReference type="PROSITE" id="PS51898">
    <property type="entry name" value="TYR_RECOMBINASE"/>
    <property type="match status" value="1"/>
</dbReference>
<dbReference type="EMBL" id="JACJUU010000002">
    <property type="protein sequence ID" value="MBC2768868.1"/>
    <property type="molecule type" value="Genomic_DNA"/>
</dbReference>
<evidence type="ECO:0000256" key="1">
    <source>
        <dbReference type="ARBA" id="ARBA00004496"/>
    </source>
</evidence>
<organism evidence="15 16">
    <name type="scientific">Pusillimonas minor</name>
    <dbReference type="NCBI Taxonomy" id="2697024"/>
    <lineage>
        <taxon>Bacteria</taxon>
        <taxon>Pseudomonadati</taxon>
        <taxon>Pseudomonadota</taxon>
        <taxon>Betaproteobacteria</taxon>
        <taxon>Burkholderiales</taxon>
        <taxon>Alcaligenaceae</taxon>
        <taxon>Pusillimonas</taxon>
    </lineage>
</organism>